<proteinExistence type="predicted"/>
<gene>
    <name evidence="2" type="ORF">LCGC14_3169390</name>
</gene>
<feature type="domain" description="Glycosyl transferase family 1" evidence="1">
    <location>
        <begin position="2"/>
        <end position="136"/>
    </location>
</feature>
<reference evidence="2" key="1">
    <citation type="journal article" date="2015" name="Nature">
        <title>Complex archaea that bridge the gap between prokaryotes and eukaryotes.</title>
        <authorList>
            <person name="Spang A."/>
            <person name="Saw J.H."/>
            <person name="Jorgensen S.L."/>
            <person name="Zaremba-Niedzwiedzka K."/>
            <person name="Martijn J."/>
            <person name="Lind A.E."/>
            <person name="van Eijk R."/>
            <person name="Schleper C."/>
            <person name="Guy L."/>
            <person name="Ettema T.J."/>
        </authorList>
    </citation>
    <scope>NUCLEOTIDE SEQUENCE</scope>
</reference>
<dbReference type="PANTHER" id="PTHR12526:SF622">
    <property type="entry name" value="GLYCOSYLTRANSFERASE (GROUP I)"/>
    <property type="match status" value="1"/>
</dbReference>
<dbReference type="GO" id="GO:0016757">
    <property type="term" value="F:glycosyltransferase activity"/>
    <property type="evidence" value="ECO:0007669"/>
    <property type="project" value="InterPro"/>
</dbReference>
<dbReference type="EMBL" id="LAZR01070296">
    <property type="protein sequence ID" value="KKK42880.1"/>
    <property type="molecule type" value="Genomic_DNA"/>
</dbReference>
<sequence length="164" mass="18505">MIESAKRVTEHHKNVSFVLVGGNTIQVNRYKQKVYEIGLSRYFVFTGQVRPNTITLFVKLADILVSPRIKGDNTPLKIYSYLRSGKPVVATNHPTHTQVLDDTVALLTECRPEAFADGINKLINNTELRQKLSTNALILAETKYSFETYLSKTKAIYDTLDGNQ</sequence>
<comment type="caution">
    <text evidence="2">The sequence shown here is derived from an EMBL/GenBank/DDBJ whole genome shotgun (WGS) entry which is preliminary data.</text>
</comment>
<accession>A0A0F8W404</accession>
<dbReference type="Pfam" id="PF00534">
    <property type="entry name" value="Glycos_transf_1"/>
    <property type="match status" value="1"/>
</dbReference>
<dbReference type="SUPFAM" id="SSF53756">
    <property type="entry name" value="UDP-Glycosyltransferase/glycogen phosphorylase"/>
    <property type="match status" value="1"/>
</dbReference>
<protein>
    <recommendedName>
        <fullName evidence="1">Glycosyl transferase family 1 domain-containing protein</fullName>
    </recommendedName>
</protein>
<evidence type="ECO:0000313" key="2">
    <source>
        <dbReference type="EMBL" id="KKK42880.1"/>
    </source>
</evidence>
<dbReference type="AlphaFoldDB" id="A0A0F8W404"/>
<name>A0A0F8W404_9ZZZZ</name>
<dbReference type="Gene3D" id="3.40.50.2000">
    <property type="entry name" value="Glycogen Phosphorylase B"/>
    <property type="match status" value="1"/>
</dbReference>
<dbReference type="PANTHER" id="PTHR12526">
    <property type="entry name" value="GLYCOSYLTRANSFERASE"/>
    <property type="match status" value="1"/>
</dbReference>
<dbReference type="CDD" id="cd03801">
    <property type="entry name" value="GT4_PimA-like"/>
    <property type="match status" value="1"/>
</dbReference>
<organism evidence="2">
    <name type="scientific">marine sediment metagenome</name>
    <dbReference type="NCBI Taxonomy" id="412755"/>
    <lineage>
        <taxon>unclassified sequences</taxon>
        <taxon>metagenomes</taxon>
        <taxon>ecological metagenomes</taxon>
    </lineage>
</organism>
<evidence type="ECO:0000259" key="1">
    <source>
        <dbReference type="Pfam" id="PF00534"/>
    </source>
</evidence>
<dbReference type="InterPro" id="IPR001296">
    <property type="entry name" value="Glyco_trans_1"/>
</dbReference>